<evidence type="ECO:0000313" key="2">
    <source>
        <dbReference type="Proteomes" id="UP000289738"/>
    </source>
</evidence>
<gene>
    <name evidence="1" type="ORF">Ahy_A08g039052</name>
</gene>
<protein>
    <submittedName>
        <fullName evidence="1">Uncharacterized protein</fullName>
    </submittedName>
</protein>
<evidence type="ECO:0000313" key="1">
    <source>
        <dbReference type="EMBL" id="RYR42599.1"/>
    </source>
</evidence>
<organism evidence="1 2">
    <name type="scientific">Arachis hypogaea</name>
    <name type="common">Peanut</name>
    <dbReference type="NCBI Taxonomy" id="3818"/>
    <lineage>
        <taxon>Eukaryota</taxon>
        <taxon>Viridiplantae</taxon>
        <taxon>Streptophyta</taxon>
        <taxon>Embryophyta</taxon>
        <taxon>Tracheophyta</taxon>
        <taxon>Spermatophyta</taxon>
        <taxon>Magnoliopsida</taxon>
        <taxon>eudicotyledons</taxon>
        <taxon>Gunneridae</taxon>
        <taxon>Pentapetalae</taxon>
        <taxon>rosids</taxon>
        <taxon>fabids</taxon>
        <taxon>Fabales</taxon>
        <taxon>Fabaceae</taxon>
        <taxon>Papilionoideae</taxon>
        <taxon>50 kb inversion clade</taxon>
        <taxon>dalbergioids sensu lato</taxon>
        <taxon>Dalbergieae</taxon>
        <taxon>Pterocarpus clade</taxon>
        <taxon>Arachis</taxon>
    </lineage>
</organism>
<dbReference type="Proteomes" id="UP000289738">
    <property type="component" value="Chromosome A08"/>
</dbReference>
<dbReference type="STRING" id="3818.A0A445BV41"/>
<name>A0A445BV41_ARAHY</name>
<dbReference type="EMBL" id="SDMP01000008">
    <property type="protein sequence ID" value="RYR42599.1"/>
    <property type="molecule type" value="Genomic_DNA"/>
</dbReference>
<sequence>MTRTSDRIKSRTKLCVRPRLDCSSNLMGNKKSKNRRRTTALRITKILCPGNRHLQDLDSNSGFASLRCSTRERRTVNCVDYIDSSEAKVKAIVVRFCTLSSVKFWVLSCGSMLLELKICGFVSETCI</sequence>
<accession>A0A445BV41</accession>
<proteinExistence type="predicted"/>
<dbReference type="AlphaFoldDB" id="A0A445BV41"/>
<keyword evidence="2" id="KW-1185">Reference proteome</keyword>
<reference evidence="1 2" key="1">
    <citation type="submission" date="2019-01" db="EMBL/GenBank/DDBJ databases">
        <title>Sequencing of cultivated peanut Arachis hypogaea provides insights into genome evolution and oil improvement.</title>
        <authorList>
            <person name="Chen X."/>
        </authorList>
    </citation>
    <scope>NUCLEOTIDE SEQUENCE [LARGE SCALE GENOMIC DNA]</scope>
    <source>
        <strain evidence="2">cv. Fuhuasheng</strain>
        <tissue evidence="1">Leaves</tissue>
    </source>
</reference>
<comment type="caution">
    <text evidence="1">The sequence shown here is derived from an EMBL/GenBank/DDBJ whole genome shotgun (WGS) entry which is preliminary data.</text>
</comment>